<protein>
    <submittedName>
        <fullName evidence="9">Copper resistance protein CopC</fullName>
    </submittedName>
</protein>
<evidence type="ECO:0000256" key="3">
    <source>
        <dbReference type="ARBA" id="ARBA00022729"/>
    </source>
</evidence>
<reference evidence="9" key="1">
    <citation type="submission" date="2022-10" db="EMBL/GenBank/DDBJ databases">
        <title>The complete genomes of actinobacterial strains from the NBC collection.</title>
        <authorList>
            <person name="Joergensen T.S."/>
            <person name="Alvarez Arevalo M."/>
            <person name="Sterndorff E.B."/>
            <person name="Faurdal D."/>
            <person name="Vuksanovic O."/>
            <person name="Mourched A.-S."/>
            <person name="Charusanti P."/>
            <person name="Shaw S."/>
            <person name="Blin K."/>
            <person name="Weber T."/>
        </authorList>
    </citation>
    <scope>NUCLEOTIDE SEQUENCE</scope>
    <source>
        <strain evidence="9">NBC_00254</strain>
    </source>
</reference>
<dbReference type="PANTHER" id="PTHR34820:SF4">
    <property type="entry name" value="INNER MEMBRANE PROTEIN YEBZ"/>
    <property type="match status" value="1"/>
</dbReference>
<evidence type="ECO:0000256" key="2">
    <source>
        <dbReference type="ARBA" id="ARBA00022723"/>
    </source>
</evidence>
<dbReference type="RefSeq" id="WP_328709743.1">
    <property type="nucleotide sequence ID" value="NZ_CP108085.1"/>
</dbReference>
<dbReference type="InterPro" id="IPR014756">
    <property type="entry name" value="Ig_E-set"/>
</dbReference>
<evidence type="ECO:0000256" key="5">
    <source>
        <dbReference type="SAM" id="MobiDB-lite"/>
    </source>
</evidence>
<accession>A0ABZ1SSX6</accession>
<comment type="subcellular location">
    <subcellularLocation>
        <location evidence="1">Cell envelope</location>
    </subcellularLocation>
</comment>
<feature type="chain" id="PRO_5045506433" evidence="7">
    <location>
        <begin position="24"/>
        <end position="207"/>
    </location>
</feature>
<evidence type="ECO:0000313" key="9">
    <source>
        <dbReference type="EMBL" id="WUP76126.1"/>
    </source>
</evidence>
<dbReference type="InterPro" id="IPR007348">
    <property type="entry name" value="CopC_dom"/>
</dbReference>
<keyword evidence="6" id="KW-0472">Membrane</keyword>
<evidence type="ECO:0000313" key="10">
    <source>
        <dbReference type="Proteomes" id="UP001432011"/>
    </source>
</evidence>
<proteinExistence type="predicted"/>
<dbReference type="Gene3D" id="2.60.40.1220">
    <property type="match status" value="1"/>
</dbReference>
<evidence type="ECO:0000256" key="7">
    <source>
        <dbReference type="SAM" id="SignalP"/>
    </source>
</evidence>
<evidence type="ECO:0000256" key="6">
    <source>
        <dbReference type="SAM" id="Phobius"/>
    </source>
</evidence>
<gene>
    <name evidence="9" type="ORF">OG913_03630</name>
</gene>
<keyword evidence="6" id="KW-0812">Transmembrane</keyword>
<feature type="transmembrane region" description="Helical" evidence="6">
    <location>
        <begin position="176"/>
        <end position="195"/>
    </location>
</feature>
<keyword evidence="2" id="KW-0479">Metal-binding</keyword>
<organism evidence="9 10">
    <name type="scientific">Microbispora hainanensis</name>
    <dbReference type="NCBI Taxonomy" id="568844"/>
    <lineage>
        <taxon>Bacteria</taxon>
        <taxon>Bacillati</taxon>
        <taxon>Actinomycetota</taxon>
        <taxon>Actinomycetes</taxon>
        <taxon>Streptosporangiales</taxon>
        <taxon>Streptosporangiaceae</taxon>
        <taxon>Microbispora</taxon>
    </lineage>
</organism>
<keyword evidence="4" id="KW-0186">Copper</keyword>
<feature type="domain" description="CopC" evidence="8">
    <location>
        <begin position="29"/>
        <end position="119"/>
    </location>
</feature>
<dbReference type="EMBL" id="CP108085">
    <property type="protein sequence ID" value="WUP76126.1"/>
    <property type="molecule type" value="Genomic_DNA"/>
</dbReference>
<feature type="compositionally biased region" description="Low complexity" evidence="5">
    <location>
        <begin position="141"/>
        <end position="150"/>
    </location>
</feature>
<feature type="signal peptide" evidence="7">
    <location>
        <begin position="1"/>
        <end position="23"/>
    </location>
</feature>
<keyword evidence="3 7" id="KW-0732">Signal</keyword>
<keyword evidence="6" id="KW-1133">Transmembrane helix</keyword>
<dbReference type="Proteomes" id="UP001432011">
    <property type="component" value="Chromosome"/>
</dbReference>
<dbReference type="PANTHER" id="PTHR34820">
    <property type="entry name" value="INNER MEMBRANE PROTEIN YEBZ"/>
    <property type="match status" value="1"/>
</dbReference>
<dbReference type="InterPro" id="IPR014755">
    <property type="entry name" value="Cu-Rt/internalin_Ig-like"/>
</dbReference>
<sequence length="207" mass="21309">MTRKTARAFLLLGFLSAVLGASAAPALAHDTLRSSTPASNAVVSSLDLIELEFNNNVRYPVVLLHDAAGQRFPSGTPRTRGAKVLVDVDEPLPSGSYTVVWRVVSADGRPIEGEIPFIVGSSSAALPSTLVSSTPVSSASVSSTPVSSIPVPSPVPARTPVSATGETDEQGALPGWTWAVMAGLALAGAVALLMWRRRKPAGGDTPS</sequence>
<evidence type="ECO:0000256" key="1">
    <source>
        <dbReference type="ARBA" id="ARBA00004196"/>
    </source>
</evidence>
<evidence type="ECO:0000259" key="8">
    <source>
        <dbReference type="Pfam" id="PF04234"/>
    </source>
</evidence>
<dbReference type="Pfam" id="PF04234">
    <property type="entry name" value="CopC"/>
    <property type="match status" value="1"/>
</dbReference>
<keyword evidence="10" id="KW-1185">Reference proteome</keyword>
<evidence type="ECO:0000256" key="4">
    <source>
        <dbReference type="ARBA" id="ARBA00023008"/>
    </source>
</evidence>
<dbReference type="SUPFAM" id="SSF81296">
    <property type="entry name" value="E set domains"/>
    <property type="match status" value="1"/>
</dbReference>
<dbReference type="InterPro" id="IPR032694">
    <property type="entry name" value="CopC/D"/>
</dbReference>
<feature type="region of interest" description="Disordered" evidence="5">
    <location>
        <begin position="141"/>
        <end position="169"/>
    </location>
</feature>
<name>A0ABZ1SSX6_9ACTN</name>